<feature type="domain" description="NADH:flavin oxidoreductase/NADH oxidase N-terminal" evidence="6">
    <location>
        <begin position="6"/>
        <end position="352"/>
    </location>
</feature>
<sequence length="366" mass="40382">MNSEILFRPFSLKSLNLKNRVVMAPMTRSFSPNGVPTEDVANYYGKRAKGEVGLILSEGTVIERVSSSNDQNVPHFYGEKALAGWQNVINKVHDAGGAMGPQIWHMGVMDNHHSGWVPAAPFEGPSGLNRPGFNNGNTMTDADIADTIAAFGRAAADAKRLGFETVEIHGAHGYLIDQFFWDATNLRTDIYGGKTLAERTRFAVEVIKEIRRQVGDDFALIIRLSQFKPSAYTNKLAKTPQEMEAWLNPLADAGIDIFHCSQRRFWEPEFEGSDLNFAGWAKKLTGKATITVGSIGLTGEFMAAFAGESSQPSSLDELVRRMDRGDFDLVAVGRPLLADPFWVQKIHEQRTSELKGFSVEALSQLV</sequence>
<dbReference type="RefSeq" id="WP_139014376.1">
    <property type="nucleotide sequence ID" value="NZ_VBSN01000071.1"/>
</dbReference>
<evidence type="ECO:0000259" key="6">
    <source>
        <dbReference type="Pfam" id="PF00724"/>
    </source>
</evidence>
<dbReference type="InterPro" id="IPR013785">
    <property type="entry name" value="Aldolase_TIM"/>
</dbReference>
<dbReference type="GO" id="GO:0010181">
    <property type="term" value="F:FMN binding"/>
    <property type="evidence" value="ECO:0007669"/>
    <property type="project" value="InterPro"/>
</dbReference>
<keyword evidence="5" id="KW-0560">Oxidoreductase</keyword>
<keyword evidence="3" id="KW-0288">FMN</keyword>
<dbReference type="FunFam" id="3.20.20.70:FF:000262">
    <property type="entry name" value="NADH:flavin oxidoreductase"/>
    <property type="match status" value="1"/>
</dbReference>
<accession>A0A5M8QD17</accession>
<dbReference type="GO" id="GO:0003959">
    <property type="term" value="F:NADPH dehydrogenase activity"/>
    <property type="evidence" value="ECO:0007669"/>
    <property type="project" value="InterPro"/>
</dbReference>
<evidence type="ECO:0000256" key="4">
    <source>
        <dbReference type="ARBA" id="ARBA00022857"/>
    </source>
</evidence>
<evidence type="ECO:0000256" key="5">
    <source>
        <dbReference type="ARBA" id="ARBA00023002"/>
    </source>
</evidence>
<evidence type="ECO:0000256" key="1">
    <source>
        <dbReference type="ARBA" id="ARBA00001917"/>
    </source>
</evidence>
<evidence type="ECO:0000256" key="2">
    <source>
        <dbReference type="ARBA" id="ARBA00022630"/>
    </source>
</evidence>
<dbReference type="AlphaFoldDB" id="A0A5M8QD17"/>
<gene>
    <name evidence="7" type="ORF">FEM33_23270</name>
</gene>
<organism evidence="7 8">
    <name type="scientific">Dyadobacter flavalbus</name>
    <dbReference type="NCBI Taxonomy" id="2579942"/>
    <lineage>
        <taxon>Bacteria</taxon>
        <taxon>Pseudomonadati</taxon>
        <taxon>Bacteroidota</taxon>
        <taxon>Cytophagia</taxon>
        <taxon>Cytophagales</taxon>
        <taxon>Spirosomataceae</taxon>
        <taxon>Dyadobacter</taxon>
    </lineage>
</organism>
<evidence type="ECO:0000313" key="7">
    <source>
        <dbReference type="EMBL" id="KAA6432646.1"/>
    </source>
</evidence>
<keyword evidence="4" id="KW-0521">NADP</keyword>
<reference evidence="7 8" key="1">
    <citation type="submission" date="2019-05" db="EMBL/GenBank/DDBJ databases">
        <authorList>
            <person name="Qu J.-H."/>
        </authorList>
    </citation>
    <scope>NUCLEOTIDE SEQUENCE [LARGE SCALE GENOMIC DNA]</scope>
    <source>
        <strain evidence="7 8">NS28</strain>
    </source>
</reference>
<evidence type="ECO:0000313" key="8">
    <source>
        <dbReference type="Proteomes" id="UP000323994"/>
    </source>
</evidence>
<dbReference type="InterPro" id="IPR001155">
    <property type="entry name" value="OxRdtase_FMN_N"/>
</dbReference>
<dbReference type="Proteomes" id="UP000323994">
    <property type="component" value="Unassembled WGS sequence"/>
</dbReference>
<keyword evidence="8" id="KW-1185">Reference proteome</keyword>
<dbReference type="PANTHER" id="PTHR43303:SF4">
    <property type="entry name" value="NADPH DEHYDROGENASE C23G7.10C-RELATED"/>
    <property type="match status" value="1"/>
</dbReference>
<evidence type="ECO:0000256" key="3">
    <source>
        <dbReference type="ARBA" id="ARBA00022643"/>
    </source>
</evidence>
<comment type="caution">
    <text evidence="7">The sequence shown here is derived from an EMBL/GenBank/DDBJ whole genome shotgun (WGS) entry which is preliminary data.</text>
</comment>
<proteinExistence type="predicted"/>
<keyword evidence="2" id="KW-0285">Flavoprotein</keyword>
<name>A0A5M8QD17_9BACT</name>
<dbReference type="OrthoDB" id="9772736at2"/>
<dbReference type="GO" id="GO:0050661">
    <property type="term" value="F:NADP binding"/>
    <property type="evidence" value="ECO:0007669"/>
    <property type="project" value="InterPro"/>
</dbReference>
<comment type="cofactor">
    <cofactor evidence="1">
        <name>FMN</name>
        <dbReference type="ChEBI" id="CHEBI:58210"/>
    </cofactor>
</comment>
<dbReference type="CDD" id="cd04747">
    <property type="entry name" value="OYE_like_5_FMN"/>
    <property type="match status" value="1"/>
</dbReference>
<dbReference type="Gene3D" id="3.20.20.70">
    <property type="entry name" value="Aldolase class I"/>
    <property type="match status" value="1"/>
</dbReference>
<dbReference type="EMBL" id="VBSN01000071">
    <property type="protein sequence ID" value="KAA6432646.1"/>
    <property type="molecule type" value="Genomic_DNA"/>
</dbReference>
<dbReference type="SUPFAM" id="SSF51395">
    <property type="entry name" value="FMN-linked oxidoreductases"/>
    <property type="match status" value="1"/>
</dbReference>
<protein>
    <submittedName>
        <fullName evidence="7">NADH:flavin oxidoreductase</fullName>
    </submittedName>
</protein>
<dbReference type="PANTHER" id="PTHR43303">
    <property type="entry name" value="NADPH DEHYDROGENASE C23G7.10C-RELATED"/>
    <property type="match status" value="1"/>
</dbReference>
<dbReference type="Pfam" id="PF00724">
    <property type="entry name" value="Oxidored_FMN"/>
    <property type="match status" value="1"/>
</dbReference>
<dbReference type="InterPro" id="IPR044152">
    <property type="entry name" value="YqjM-like"/>
</dbReference>